<organism evidence="2 3">
    <name type="scientific">Aureimonas populi</name>
    <dbReference type="NCBI Taxonomy" id="1701758"/>
    <lineage>
        <taxon>Bacteria</taxon>
        <taxon>Pseudomonadati</taxon>
        <taxon>Pseudomonadota</taxon>
        <taxon>Alphaproteobacteria</taxon>
        <taxon>Hyphomicrobiales</taxon>
        <taxon>Aurantimonadaceae</taxon>
        <taxon>Aureimonas</taxon>
    </lineage>
</organism>
<proteinExistence type="predicted"/>
<sequence length="186" mass="19833">MSLPDARPVLLEKARPSDFYREGLRRVNGWLASLPDGREWTRMDVVFAGIVALLALSSTGFFTTAYRIWSNDPDYFSRRMIASLQQGGSSIDLIETGTVANAAEADGTSGALPVPRVVRDRELSPADYEIVMIFGGEALLATARELMRAKVGSVLPGLGAILSVSEEGVAAQNATLKPVPVPAPGS</sequence>
<keyword evidence="3" id="KW-1185">Reference proteome</keyword>
<dbReference type="RefSeq" id="WP_209735720.1">
    <property type="nucleotide sequence ID" value="NZ_CP072611.1"/>
</dbReference>
<dbReference type="Proteomes" id="UP001597371">
    <property type="component" value="Unassembled WGS sequence"/>
</dbReference>
<gene>
    <name evidence="2" type="ORF">ACFSKQ_02510</name>
</gene>
<evidence type="ECO:0000313" key="3">
    <source>
        <dbReference type="Proteomes" id="UP001597371"/>
    </source>
</evidence>
<feature type="transmembrane region" description="Helical" evidence="1">
    <location>
        <begin position="45"/>
        <end position="69"/>
    </location>
</feature>
<dbReference type="EMBL" id="JBHUIJ010000002">
    <property type="protein sequence ID" value="MFD2236334.1"/>
    <property type="molecule type" value="Genomic_DNA"/>
</dbReference>
<keyword evidence="1" id="KW-0812">Transmembrane</keyword>
<accession>A0ABW5CGF1</accession>
<evidence type="ECO:0000313" key="2">
    <source>
        <dbReference type="EMBL" id="MFD2236334.1"/>
    </source>
</evidence>
<keyword evidence="1" id="KW-1133">Transmembrane helix</keyword>
<protein>
    <submittedName>
        <fullName evidence="2">Uncharacterized protein</fullName>
    </submittedName>
</protein>
<comment type="caution">
    <text evidence="2">The sequence shown here is derived from an EMBL/GenBank/DDBJ whole genome shotgun (WGS) entry which is preliminary data.</text>
</comment>
<evidence type="ECO:0000256" key="1">
    <source>
        <dbReference type="SAM" id="Phobius"/>
    </source>
</evidence>
<reference evidence="3" key="1">
    <citation type="journal article" date="2019" name="Int. J. Syst. Evol. Microbiol.">
        <title>The Global Catalogue of Microorganisms (GCM) 10K type strain sequencing project: providing services to taxonomists for standard genome sequencing and annotation.</title>
        <authorList>
            <consortium name="The Broad Institute Genomics Platform"/>
            <consortium name="The Broad Institute Genome Sequencing Center for Infectious Disease"/>
            <person name="Wu L."/>
            <person name="Ma J."/>
        </authorList>
    </citation>
    <scope>NUCLEOTIDE SEQUENCE [LARGE SCALE GENOMIC DNA]</scope>
    <source>
        <strain evidence="3">ZS-35-S2</strain>
    </source>
</reference>
<name>A0ABW5CGF1_9HYPH</name>
<keyword evidence="1" id="KW-0472">Membrane</keyword>